<reference evidence="2" key="1">
    <citation type="submission" date="2021-01" db="EMBL/GenBank/DDBJ databases">
        <title>Modified the classification status of verrucomicrobia.</title>
        <authorList>
            <person name="Feng X."/>
        </authorList>
    </citation>
    <scope>NUCLEOTIDE SEQUENCE</scope>
    <source>
        <strain evidence="2">KCTC 12986</strain>
    </source>
</reference>
<name>A0A934RTX0_9BACT</name>
<proteinExistence type="predicted"/>
<gene>
    <name evidence="2" type="ORF">JIN78_16075</name>
</gene>
<evidence type="ECO:0000256" key="1">
    <source>
        <dbReference type="SAM" id="MobiDB-lite"/>
    </source>
</evidence>
<evidence type="ECO:0000313" key="3">
    <source>
        <dbReference type="Proteomes" id="UP000604083"/>
    </source>
</evidence>
<dbReference type="EMBL" id="JAENIO010000063">
    <property type="protein sequence ID" value="MBK1835586.1"/>
    <property type="molecule type" value="Genomic_DNA"/>
</dbReference>
<dbReference type="RefSeq" id="WP_200393022.1">
    <property type="nucleotide sequence ID" value="NZ_JAENIO010000063.1"/>
</dbReference>
<dbReference type="Proteomes" id="UP000604083">
    <property type="component" value="Unassembled WGS sequence"/>
</dbReference>
<protein>
    <submittedName>
        <fullName evidence="2">Uncharacterized protein</fullName>
    </submittedName>
</protein>
<evidence type="ECO:0000313" key="2">
    <source>
        <dbReference type="EMBL" id="MBK1835586.1"/>
    </source>
</evidence>
<feature type="region of interest" description="Disordered" evidence="1">
    <location>
        <begin position="72"/>
        <end position="92"/>
    </location>
</feature>
<sequence>MAGIDASFFEKLWAASFSRFRRPVEGVLLPVDLTEELVRELWERLLSRYPEMPGKAVFSAALLEEAHDYSRHRVREERTREGDPQRYHDPADGRYEANLDLDKLQRRGEGREAVFPDREWDRLPPVLRAFAFSTLARRGVRNQDAEDVFMETFAELPRPKGSDQRAPIETIQLFEEVIPLFTKMIQFRAIDWIRKRAARKNQPNSQFSYEELTEEQENVRQFEDRSARAFGEAADLTFDRIYDLCQEALTPFEWELVFAVHVSQSHTMGELLEEGPVLEKLQLRPSDSISKKRRILNEKLHGALSKLADILQK</sequence>
<keyword evidence="3" id="KW-1185">Reference proteome</keyword>
<accession>A0A934RTX0</accession>
<organism evidence="2 3">
    <name type="scientific">Roseibacillus ishigakijimensis</name>
    <dbReference type="NCBI Taxonomy" id="454146"/>
    <lineage>
        <taxon>Bacteria</taxon>
        <taxon>Pseudomonadati</taxon>
        <taxon>Verrucomicrobiota</taxon>
        <taxon>Verrucomicrobiia</taxon>
        <taxon>Verrucomicrobiales</taxon>
        <taxon>Verrucomicrobiaceae</taxon>
        <taxon>Roseibacillus</taxon>
    </lineage>
</organism>
<comment type="caution">
    <text evidence="2">The sequence shown here is derived from an EMBL/GenBank/DDBJ whole genome shotgun (WGS) entry which is preliminary data.</text>
</comment>
<dbReference type="AlphaFoldDB" id="A0A934RTX0"/>